<proteinExistence type="predicted"/>
<dbReference type="EMBL" id="JAEHOE010000027">
    <property type="protein sequence ID" value="KAG2494974.1"/>
    <property type="molecule type" value="Genomic_DNA"/>
</dbReference>
<comment type="caution">
    <text evidence="1">The sequence shown here is derived from an EMBL/GenBank/DDBJ whole genome shotgun (WGS) entry which is preliminary data.</text>
</comment>
<protein>
    <submittedName>
        <fullName evidence="1">Uncharacterized protein</fullName>
    </submittedName>
</protein>
<name>A0A835YCG5_9CHLO</name>
<sequence>MVAPWQETQFRVIVEFKKGGSGARRTITLSRDSNAFPSQLVGRVQPEVWGLFVTDLQQLTHTHPYLQTPSMEFCCSWLAGFCIMLVVGFGCFPGDDYGPWLPQLQAVLDRHRAAFAAGGATLKIGRVHGSYWAQIDVDPTAMAVGAPVYYAPQQVMAVEGQPYPPQGPPVSYPPPPPK</sequence>
<reference evidence="1" key="1">
    <citation type="journal article" date="2020" name="bioRxiv">
        <title>Comparative genomics of Chlamydomonas.</title>
        <authorList>
            <person name="Craig R.J."/>
            <person name="Hasan A.R."/>
            <person name="Ness R.W."/>
            <person name="Keightley P.D."/>
        </authorList>
    </citation>
    <scope>NUCLEOTIDE SEQUENCE</scope>
    <source>
        <strain evidence="1">CCAP 11/70</strain>
    </source>
</reference>
<keyword evidence="2" id="KW-1185">Reference proteome</keyword>
<evidence type="ECO:0000313" key="2">
    <source>
        <dbReference type="Proteomes" id="UP000612055"/>
    </source>
</evidence>
<gene>
    <name evidence="1" type="ORF">HYH03_006907</name>
</gene>
<organism evidence="1 2">
    <name type="scientific">Edaphochlamys debaryana</name>
    <dbReference type="NCBI Taxonomy" id="47281"/>
    <lineage>
        <taxon>Eukaryota</taxon>
        <taxon>Viridiplantae</taxon>
        <taxon>Chlorophyta</taxon>
        <taxon>core chlorophytes</taxon>
        <taxon>Chlorophyceae</taxon>
        <taxon>CS clade</taxon>
        <taxon>Chlamydomonadales</taxon>
        <taxon>Chlamydomonadales incertae sedis</taxon>
        <taxon>Edaphochlamys</taxon>
    </lineage>
</organism>
<dbReference type="Proteomes" id="UP000612055">
    <property type="component" value="Unassembled WGS sequence"/>
</dbReference>
<accession>A0A835YCG5</accession>
<dbReference type="OrthoDB" id="530635at2759"/>
<dbReference type="AlphaFoldDB" id="A0A835YCG5"/>
<evidence type="ECO:0000313" key="1">
    <source>
        <dbReference type="EMBL" id="KAG2494974.1"/>
    </source>
</evidence>